<dbReference type="PRINTS" id="PR00405">
    <property type="entry name" value="REVINTRACTNG"/>
</dbReference>
<feature type="compositionally biased region" description="Polar residues" evidence="5">
    <location>
        <begin position="235"/>
        <end position="255"/>
    </location>
</feature>
<evidence type="ECO:0000259" key="6">
    <source>
        <dbReference type="PROSITE" id="PS50115"/>
    </source>
</evidence>
<feature type="compositionally biased region" description="Polar residues" evidence="5">
    <location>
        <begin position="432"/>
        <end position="451"/>
    </location>
</feature>
<dbReference type="CDD" id="cd08838">
    <property type="entry name" value="ArfGap_AGFG"/>
    <property type="match status" value="1"/>
</dbReference>
<feature type="compositionally biased region" description="Low complexity" evidence="5">
    <location>
        <begin position="149"/>
        <end position="159"/>
    </location>
</feature>
<dbReference type="AlphaFoldDB" id="A0A2P2MNT6"/>
<keyword evidence="2 4" id="KW-0863">Zinc-finger</keyword>
<evidence type="ECO:0000256" key="5">
    <source>
        <dbReference type="SAM" id="MobiDB-lite"/>
    </source>
</evidence>
<feature type="compositionally biased region" description="Low complexity" evidence="5">
    <location>
        <begin position="288"/>
        <end position="298"/>
    </location>
</feature>
<dbReference type="Pfam" id="PF01412">
    <property type="entry name" value="ArfGap"/>
    <property type="match status" value="1"/>
</dbReference>
<dbReference type="Gene3D" id="1.10.220.150">
    <property type="entry name" value="Arf GTPase activating protein"/>
    <property type="match status" value="1"/>
</dbReference>
<feature type="compositionally biased region" description="Polar residues" evidence="5">
    <location>
        <begin position="263"/>
        <end position="272"/>
    </location>
</feature>
<dbReference type="PANTHER" id="PTHR46085">
    <property type="entry name" value="ARFGAP/RECO-RELATED"/>
    <property type="match status" value="1"/>
</dbReference>
<organism evidence="7">
    <name type="scientific">Rhizophora mucronata</name>
    <name type="common">Asiatic mangrove</name>
    <dbReference type="NCBI Taxonomy" id="61149"/>
    <lineage>
        <taxon>Eukaryota</taxon>
        <taxon>Viridiplantae</taxon>
        <taxon>Streptophyta</taxon>
        <taxon>Embryophyta</taxon>
        <taxon>Tracheophyta</taxon>
        <taxon>Spermatophyta</taxon>
        <taxon>Magnoliopsida</taxon>
        <taxon>eudicotyledons</taxon>
        <taxon>Gunneridae</taxon>
        <taxon>Pentapetalae</taxon>
        <taxon>rosids</taxon>
        <taxon>fabids</taxon>
        <taxon>Malpighiales</taxon>
        <taxon>Rhizophoraceae</taxon>
        <taxon>Rhizophora</taxon>
    </lineage>
</organism>
<dbReference type="PROSITE" id="PS50115">
    <property type="entry name" value="ARFGAP"/>
    <property type="match status" value="1"/>
</dbReference>
<evidence type="ECO:0000256" key="4">
    <source>
        <dbReference type="PROSITE-ProRule" id="PRU00288"/>
    </source>
</evidence>
<evidence type="ECO:0000256" key="1">
    <source>
        <dbReference type="ARBA" id="ARBA00022723"/>
    </source>
</evidence>
<dbReference type="InterPro" id="IPR001164">
    <property type="entry name" value="ArfGAP_dom"/>
</dbReference>
<name>A0A2P2MNT6_RHIMU</name>
<keyword evidence="3" id="KW-0862">Zinc</keyword>
<feature type="compositionally biased region" description="Basic and acidic residues" evidence="5">
    <location>
        <begin position="123"/>
        <end position="146"/>
    </location>
</feature>
<dbReference type="SMART" id="SM00105">
    <property type="entry name" value="ArfGap"/>
    <property type="match status" value="1"/>
</dbReference>
<evidence type="ECO:0000313" key="7">
    <source>
        <dbReference type="EMBL" id="MBX31877.1"/>
    </source>
</evidence>
<feature type="region of interest" description="Disordered" evidence="5">
    <location>
        <begin position="383"/>
        <end position="451"/>
    </location>
</feature>
<feature type="compositionally biased region" description="Low complexity" evidence="5">
    <location>
        <begin position="218"/>
        <end position="229"/>
    </location>
</feature>
<feature type="domain" description="Arf-GAP" evidence="6">
    <location>
        <begin position="11"/>
        <end position="134"/>
    </location>
</feature>
<dbReference type="PANTHER" id="PTHR46085:SF4">
    <property type="entry name" value="ADP-RIBOSYLATION FACTOR GTPASE-ACTIVATING PROTEIN AGD14-RELATED"/>
    <property type="match status" value="1"/>
</dbReference>
<keyword evidence="1" id="KW-0479">Metal-binding</keyword>
<dbReference type="GO" id="GO:0008270">
    <property type="term" value="F:zinc ion binding"/>
    <property type="evidence" value="ECO:0007669"/>
    <property type="project" value="UniProtKB-KW"/>
</dbReference>
<dbReference type="SUPFAM" id="SSF57863">
    <property type="entry name" value="ArfGap/RecO-like zinc finger"/>
    <property type="match status" value="1"/>
</dbReference>
<proteinExistence type="predicted"/>
<accession>A0A2P2MNT6</accession>
<dbReference type="EMBL" id="GGEC01051393">
    <property type="protein sequence ID" value="MBX31877.1"/>
    <property type="molecule type" value="Transcribed_RNA"/>
</dbReference>
<feature type="region of interest" description="Disordered" evidence="5">
    <location>
        <begin position="123"/>
        <end position="164"/>
    </location>
</feature>
<dbReference type="FunFam" id="1.10.220.150:FF:000005">
    <property type="entry name" value="Arf-GAP domain and FG repeat-containing protein 1"/>
    <property type="match status" value="1"/>
</dbReference>
<dbReference type="InterPro" id="IPR038508">
    <property type="entry name" value="ArfGAP_dom_sf"/>
</dbReference>
<feature type="compositionally biased region" description="Basic and acidic residues" evidence="5">
    <location>
        <begin position="413"/>
        <end position="423"/>
    </location>
</feature>
<reference evidence="7" key="1">
    <citation type="submission" date="2018-02" db="EMBL/GenBank/DDBJ databases">
        <title>Rhizophora mucronata_Transcriptome.</title>
        <authorList>
            <person name="Meera S.P."/>
            <person name="Sreeshan A."/>
            <person name="Augustine A."/>
        </authorList>
    </citation>
    <scope>NUCLEOTIDE SEQUENCE</scope>
    <source>
        <tissue evidence="7">Leaf</tissue>
    </source>
</reference>
<evidence type="ECO:0000256" key="3">
    <source>
        <dbReference type="ARBA" id="ARBA00022833"/>
    </source>
</evidence>
<dbReference type="GO" id="GO:0005096">
    <property type="term" value="F:GTPase activator activity"/>
    <property type="evidence" value="ECO:0007669"/>
    <property type="project" value="InterPro"/>
</dbReference>
<sequence>MGSRKQEEKNEKIIRGLMKLPPNRRCINCNSLGPQFVCTNFWTFVCMTCSGIHREFTHRVKSVSMSKFTSQEVEALQKGGNQRAREIYLKDWDHQRQRLPDNSNVDKVREFIKNIYVDKRYAGGRTLDKPPRDTQGHRSHEDDIRRASSYHSYSQSPPYDFQYEDRHYGRHGATLTRKPGSDRGIFNGKMSSFICSPTHFSERALEDRFANEGSISRVSDYSVSSGGDPSRYDTESPNFQKDNGSSSPPSQPSRDTLSDHAQHQSFNLFSEANSRKDAIGIPRPQRTSSIGSSSSFDSNAMSVKSYNSGSLTEVALEPENAVGMHQNKLPTFPSSFAPTNHGSLDLFNPPVGPDSHSSATSAVDLFQMPVESPAKMVDLFKQLPANPAPSTNTSQPSLPPSVDLLSEQSVTTSDEKSPERLFPKNEGWATFDSPQPVASTSGNGNPVPSIIPTSVGSSAGIDCLPSLTANAQWPPFPNYSIQRSSPASDPWHNTWHTNQASASTVSAQTRNALDNCSTHISMESTNQSCEPRESAQDMIQNPYGGVLGPSGPFDISVKPSYAPPVHTSMEEIKPHTTDRRSINPFDLPYDSEVEQGNEFLDMSSLQTTLPNTHLPSTLLGDVPQPWFPQEPVASYIPGGLAYLAGQTPSPQLSNLQTQEPVAFIGGNPFA</sequence>
<evidence type="ECO:0000256" key="2">
    <source>
        <dbReference type="ARBA" id="ARBA00022771"/>
    </source>
</evidence>
<feature type="region of interest" description="Disordered" evidence="5">
    <location>
        <begin position="218"/>
        <end position="298"/>
    </location>
</feature>
<protein>
    <recommendedName>
        <fullName evidence="6">Arf-GAP domain-containing protein</fullName>
    </recommendedName>
</protein>
<dbReference type="InterPro" id="IPR044820">
    <property type="entry name" value="AGD14-like"/>
</dbReference>
<dbReference type="InterPro" id="IPR037278">
    <property type="entry name" value="ARFGAP/RecO"/>
</dbReference>